<protein>
    <submittedName>
        <fullName evidence="1">Uncharacterized protein</fullName>
    </submittedName>
</protein>
<gene>
    <name evidence="1" type="ORF">AMECASPLE_009726</name>
</gene>
<evidence type="ECO:0000313" key="2">
    <source>
        <dbReference type="Proteomes" id="UP001469553"/>
    </source>
</evidence>
<name>A0ABV0Z941_9TELE</name>
<evidence type="ECO:0000313" key="1">
    <source>
        <dbReference type="EMBL" id="MEQ2302728.1"/>
    </source>
</evidence>
<comment type="caution">
    <text evidence="1">The sequence shown here is derived from an EMBL/GenBank/DDBJ whole genome shotgun (WGS) entry which is preliminary data.</text>
</comment>
<sequence length="69" mass="7635">MFLLNLANIYLPSVLPSNMDDADCADRSPEAEDSAVKASLKRGFGCTAPLSELRSRMLSSWLRHGHHFS</sequence>
<proteinExistence type="predicted"/>
<dbReference type="EMBL" id="JAHRIP010056979">
    <property type="protein sequence ID" value="MEQ2302728.1"/>
    <property type="molecule type" value="Genomic_DNA"/>
</dbReference>
<organism evidence="1 2">
    <name type="scientific">Ameca splendens</name>
    <dbReference type="NCBI Taxonomy" id="208324"/>
    <lineage>
        <taxon>Eukaryota</taxon>
        <taxon>Metazoa</taxon>
        <taxon>Chordata</taxon>
        <taxon>Craniata</taxon>
        <taxon>Vertebrata</taxon>
        <taxon>Euteleostomi</taxon>
        <taxon>Actinopterygii</taxon>
        <taxon>Neopterygii</taxon>
        <taxon>Teleostei</taxon>
        <taxon>Neoteleostei</taxon>
        <taxon>Acanthomorphata</taxon>
        <taxon>Ovalentaria</taxon>
        <taxon>Atherinomorphae</taxon>
        <taxon>Cyprinodontiformes</taxon>
        <taxon>Goodeidae</taxon>
        <taxon>Ameca</taxon>
    </lineage>
</organism>
<reference evidence="1 2" key="1">
    <citation type="submission" date="2021-06" db="EMBL/GenBank/DDBJ databases">
        <authorList>
            <person name="Palmer J.M."/>
        </authorList>
    </citation>
    <scope>NUCLEOTIDE SEQUENCE [LARGE SCALE GENOMIC DNA]</scope>
    <source>
        <strain evidence="1 2">AS_MEX2019</strain>
        <tissue evidence="1">Muscle</tissue>
    </source>
</reference>
<dbReference type="Proteomes" id="UP001469553">
    <property type="component" value="Unassembled WGS sequence"/>
</dbReference>
<keyword evidence="2" id="KW-1185">Reference proteome</keyword>
<accession>A0ABV0Z941</accession>